<dbReference type="Pfam" id="PF05168">
    <property type="entry name" value="HEPN"/>
    <property type="match status" value="1"/>
</dbReference>
<accession>A0A3B1CT18</accession>
<reference evidence="10" key="1">
    <citation type="submission" date="2018-06" db="EMBL/GenBank/DDBJ databases">
        <authorList>
            <person name="Zhirakovskaya E."/>
        </authorList>
    </citation>
    <scope>NUCLEOTIDE SEQUENCE</scope>
</reference>
<name>A0A3B1CT18_9ZZZZ</name>
<dbReference type="Gene3D" id="1.20.120.330">
    <property type="entry name" value="Nucleotidyltransferases domain 2"/>
    <property type="match status" value="1"/>
</dbReference>
<evidence type="ECO:0000259" key="8">
    <source>
        <dbReference type="Pfam" id="PF03460"/>
    </source>
</evidence>
<feature type="domain" description="Nitrite/sulphite reductase 4Fe-4S" evidence="7">
    <location>
        <begin position="398"/>
        <end position="542"/>
    </location>
</feature>
<dbReference type="SUPFAM" id="SSF56014">
    <property type="entry name" value="Nitrite and sulphite reductase 4Fe-4S domain-like"/>
    <property type="match status" value="2"/>
</dbReference>
<feature type="domain" description="Nitrite/Sulfite reductase ferredoxin-like" evidence="8">
    <location>
        <begin position="325"/>
        <end position="389"/>
    </location>
</feature>
<dbReference type="GO" id="GO:0046872">
    <property type="term" value="F:metal ion binding"/>
    <property type="evidence" value="ECO:0007669"/>
    <property type="project" value="UniProtKB-KW"/>
</dbReference>
<evidence type="ECO:0000256" key="3">
    <source>
        <dbReference type="ARBA" id="ARBA00022723"/>
    </source>
</evidence>
<dbReference type="InterPro" id="IPR005117">
    <property type="entry name" value="NiRdtase/SiRdtase_haem-b_fer"/>
</dbReference>
<evidence type="ECO:0000256" key="2">
    <source>
        <dbReference type="ARBA" id="ARBA00022617"/>
    </source>
</evidence>
<proteinExistence type="predicted"/>
<gene>
    <name evidence="10" type="ORF">MNBD_NITROSPIRAE01-859</name>
</gene>
<dbReference type="EMBL" id="UOGF01000054">
    <property type="protein sequence ID" value="VAX29641.1"/>
    <property type="molecule type" value="Genomic_DNA"/>
</dbReference>
<dbReference type="InterPro" id="IPR045854">
    <property type="entry name" value="NO2/SO3_Rdtase_4Fe4S_sf"/>
</dbReference>
<keyword evidence="5" id="KW-0408">Iron</keyword>
<evidence type="ECO:0000313" key="10">
    <source>
        <dbReference type="EMBL" id="VAX29641.1"/>
    </source>
</evidence>
<evidence type="ECO:0000256" key="5">
    <source>
        <dbReference type="ARBA" id="ARBA00023004"/>
    </source>
</evidence>
<dbReference type="SUPFAM" id="SSF55124">
    <property type="entry name" value="Nitrite/Sulfite reductase N-terminal domain-like"/>
    <property type="match status" value="2"/>
</dbReference>
<dbReference type="AlphaFoldDB" id="A0A3B1CT18"/>
<dbReference type="InterPro" id="IPR036136">
    <property type="entry name" value="Nit/Sulf_reduc_fer-like_dom_sf"/>
</dbReference>
<dbReference type="PRINTS" id="PR00397">
    <property type="entry name" value="SIROHAEM"/>
</dbReference>
<evidence type="ECO:0000256" key="4">
    <source>
        <dbReference type="ARBA" id="ARBA00023002"/>
    </source>
</evidence>
<dbReference type="Pfam" id="PF03460">
    <property type="entry name" value="NIR_SIR_ferr"/>
    <property type="match status" value="2"/>
</dbReference>
<evidence type="ECO:0000256" key="1">
    <source>
        <dbReference type="ARBA" id="ARBA00022485"/>
    </source>
</evidence>
<dbReference type="EC" id="1.8.7.1" evidence="10"/>
<evidence type="ECO:0000259" key="9">
    <source>
        <dbReference type="Pfam" id="PF05168"/>
    </source>
</evidence>
<dbReference type="GO" id="GO:0050311">
    <property type="term" value="F:sulfite reductase (ferredoxin) activity"/>
    <property type="evidence" value="ECO:0007669"/>
    <property type="project" value="UniProtKB-EC"/>
</dbReference>
<keyword evidence="4 10" id="KW-0560">Oxidoreductase</keyword>
<sequence length="711" mass="79040">MNEIDAKLSEAIAQEIETFDQMAQRFKNKEIPEEKFKRYRLQNGIYGQRQPGHQMVRVKIPSGLLNAAQLRCLADISTQYSQGYGHVTTRQDIQFHYVELNDVKQVMTVLSEVGLSTREACGNTVRNVTACHRAGICPTELFDVTAISEKVAYFLLWNPINQDLPRKFKISFSGCTSECGLAAIHDLGFIATSRHINGRQELGFKVFIGGGLGSHPKLALPYNDFVPIDHVLPLCEATLQLFDTHGNRRNKSKARMKFVIEKWGMEKFQNTLGTLLAEVLASDKVFPELPKPSLKEKAELLTEIPNTNGDDNTPFQLWARTNLIPQGDDSFAVQIKLPLGDITATQFRGLADLSEQFSTKGARTTHQQNIILNRIATADLSNFYTALEAIGLAGAGAERVVDVMACPGSDTCQLALTNSMGVGGAINAKLANELPMYDDLEGLRIRISGCPNSCGHHHIAGIGLHGIAKKVNGVLTPHYQLHLGGGLNAETPTLGKSKIKLPAKNMPSAVLALIRLFRSERQREENFNAFVERFGREAIGEKLAVFSDLAPQEEQPDLYWDWKEDNKVFSLDEIGPGECSGTVIDMIEYGLRMAKETIENAQQSADKNNYAEAATRIKEAILLDARALLYTYGTDSPHDDQILKEFQQKLVEQAVLSERFECFTSELGKWADFGETAETVEPFLEEGVAFVKECQDGYDRMDSKMKIRKKS</sequence>
<dbReference type="PROSITE" id="PS00365">
    <property type="entry name" value="NIR_SIR"/>
    <property type="match status" value="1"/>
</dbReference>
<feature type="domain" description="Nitrite/Sulfite reductase ferredoxin-like" evidence="8">
    <location>
        <begin position="46"/>
        <end position="112"/>
    </location>
</feature>
<keyword evidence="3" id="KW-0479">Metal-binding</keyword>
<dbReference type="GO" id="GO:0051539">
    <property type="term" value="F:4 iron, 4 sulfur cluster binding"/>
    <property type="evidence" value="ECO:0007669"/>
    <property type="project" value="UniProtKB-KW"/>
</dbReference>
<keyword evidence="2" id="KW-0349">Heme</keyword>
<evidence type="ECO:0000259" key="7">
    <source>
        <dbReference type="Pfam" id="PF01077"/>
    </source>
</evidence>
<dbReference type="PANTHER" id="PTHR32439:SF9">
    <property type="entry name" value="BLR3264 PROTEIN"/>
    <property type="match status" value="1"/>
</dbReference>
<organism evidence="10">
    <name type="scientific">hydrothermal vent metagenome</name>
    <dbReference type="NCBI Taxonomy" id="652676"/>
    <lineage>
        <taxon>unclassified sequences</taxon>
        <taxon>metagenomes</taxon>
        <taxon>ecological metagenomes</taxon>
    </lineage>
</organism>
<dbReference type="InterPro" id="IPR007842">
    <property type="entry name" value="HEPN_dom"/>
</dbReference>
<dbReference type="Gene3D" id="3.30.413.10">
    <property type="entry name" value="Sulfite Reductase Hemoprotein, domain 1"/>
    <property type="match status" value="2"/>
</dbReference>
<evidence type="ECO:0000256" key="6">
    <source>
        <dbReference type="ARBA" id="ARBA00023014"/>
    </source>
</evidence>
<keyword evidence="1" id="KW-0004">4Fe-4S</keyword>
<protein>
    <submittedName>
        <fullName evidence="10">Ferredoxin--sulfite reductase</fullName>
        <ecNumber evidence="10">1.8.7.1</ecNumber>
    </submittedName>
</protein>
<dbReference type="Pfam" id="PF01077">
    <property type="entry name" value="NIR_SIR"/>
    <property type="match status" value="2"/>
</dbReference>
<dbReference type="GO" id="GO:0020037">
    <property type="term" value="F:heme binding"/>
    <property type="evidence" value="ECO:0007669"/>
    <property type="project" value="InterPro"/>
</dbReference>
<dbReference type="InterPro" id="IPR051329">
    <property type="entry name" value="NIR_SIR_4Fe-4S"/>
</dbReference>
<dbReference type="PANTHER" id="PTHR32439">
    <property type="entry name" value="FERREDOXIN--NITRITE REDUCTASE, CHLOROPLASTIC"/>
    <property type="match status" value="1"/>
</dbReference>
<feature type="domain" description="Nitrite/sulphite reductase 4Fe-4S" evidence="7">
    <location>
        <begin position="121"/>
        <end position="274"/>
    </location>
</feature>
<dbReference type="InterPro" id="IPR006066">
    <property type="entry name" value="NO2/SO3_Rdtase_FeS/sirohaem_BS"/>
</dbReference>
<dbReference type="InterPro" id="IPR006067">
    <property type="entry name" value="NO2/SO3_Rdtase_4Fe4S_dom"/>
</dbReference>
<dbReference type="Gene3D" id="3.90.480.10">
    <property type="entry name" value="Sulfite Reductase Hemoprotein,Domain 2"/>
    <property type="match status" value="1"/>
</dbReference>
<keyword evidence="6" id="KW-0411">Iron-sulfur</keyword>
<feature type="domain" description="HEPN" evidence="9">
    <location>
        <begin position="588"/>
        <end position="647"/>
    </location>
</feature>